<evidence type="ECO:0000256" key="1">
    <source>
        <dbReference type="ARBA" id="ARBA00022723"/>
    </source>
</evidence>
<dbReference type="EMBL" id="HBUF01325525">
    <property type="protein sequence ID" value="CAG6695817.1"/>
    <property type="molecule type" value="Transcribed_RNA"/>
</dbReference>
<name>A0A8D8VFX2_9HEMI</name>
<evidence type="ECO:0000313" key="6">
    <source>
        <dbReference type="EMBL" id="CAG6624827.1"/>
    </source>
</evidence>
<accession>A0A8D8VFX2</accession>
<dbReference type="EMBL" id="HBUF01058198">
    <property type="protein sequence ID" value="CAG6624825.1"/>
    <property type="molecule type" value="Transcribed_RNA"/>
</dbReference>
<reference evidence="6" key="1">
    <citation type="submission" date="2021-05" db="EMBL/GenBank/DDBJ databases">
        <authorList>
            <person name="Alioto T."/>
            <person name="Alioto T."/>
            <person name="Gomez Garrido J."/>
        </authorList>
    </citation>
    <scope>NUCLEOTIDE SEQUENCE</scope>
</reference>
<dbReference type="EMBL" id="HBUF01325523">
    <property type="protein sequence ID" value="CAG6695813.1"/>
    <property type="molecule type" value="Transcribed_RNA"/>
</dbReference>
<dbReference type="EMBL" id="HBUF01573292">
    <property type="protein sequence ID" value="CAG6767394.1"/>
    <property type="molecule type" value="Transcribed_RNA"/>
</dbReference>
<keyword evidence="2 4" id="KW-0863">Zinc-finger</keyword>
<dbReference type="EMBL" id="HBUF01573289">
    <property type="protein sequence ID" value="CAG6767391.1"/>
    <property type="molecule type" value="Transcribed_RNA"/>
</dbReference>
<evidence type="ECO:0000256" key="4">
    <source>
        <dbReference type="PROSITE-ProRule" id="PRU00834"/>
    </source>
</evidence>
<dbReference type="GO" id="GO:0008270">
    <property type="term" value="F:zinc ion binding"/>
    <property type="evidence" value="ECO:0007669"/>
    <property type="project" value="UniProtKB-KW"/>
</dbReference>
<dbReference type="EMBL" id="HBUF01392792">
    <property type="protein sequence ID" value="CAG6734496.1"/>
    <property type="molecule type" value="Transcribed_RNA"/>
</dbReference>
<dbReference type="Pfam" id="PF05180">
    <property type="entry name" value="zf-DNL"/>
    <property type="match status" value="1"/>
</dbReference>
<dbReference type="GO" id="GO:0005739">
    <property type="term" value="C:mitochondrion"/>
    <property type="evidence" value="ECO:0007669"/>
    <property type="project" value="TreeGrafter"/>
</dbReference>
<dbReference type="GO" id="GO:0030150">
    <property type="term" value="P:protein import into mitochondrial matrix"/>
    <property type="evidence" value="ECO:0007669"/>
    <property type="project" value="TreeGrafter"/>
</dbReference>
<dbReference type="EMBL" id="HBUF01058200">
    <property type="protein sequence ID" value="CAG6624827.1"/>
    <property type="molecule type" value="Transcribed_RNA"/>
</dbReference>
<feature type="domain" description="DNL-type" evidence="5">
    <location>
        <begin position="69"/>
        <end position="162"/>
    </location>
</feature>
<proteinExistence type="predicted"/>
<dbReference type="PANTHER" id="PTHR20922:SF13">
    <property type="entry name" value="DNL-TYPE ZINC FINGER PROTEIN"/>
    <property type="match status" value="1"/>
</dbReference>
<organism evidence="6">
    <name type="scientific">Cacopsylla melanoneura</name>
    <dbReference type="NCBI Taxonomy" id="428564"/>
    <lineage>
        <taxon>Eukaryota</taxon>
        <taxon>Metazoa</taxon>
        <taxon>Ecdysozoa</taxon>
        <taxon>Arthropoda</taxon>
        <taxon>Hexapoda</taxon>
        <taxon>Insecta</taxon>
        <taxon>Pterygota</taxon>
        <taxon>Neoptera</taxon>
        <taxon>Paraneoptera</taxon>
        <taxon>Hemiptera</taxon>
        <taxon>Sternorrhyncha</taxon>
        <taxon>Psylloidea</taxon>
        <taxon>Psyllidae</taxon>
        <taxon>Psyllinae</taxon>
        <taxon>Cacopsylla</taxon>
    </lineage>
</organism>
<dbReference type="EMBL" id="HBUF01325524">
    <property type="protein sequence ID" value="CAG6695815.1"/>
    <property type="molecule type" value="Transcribed_RNA"/>
</dbReference>
<dbReference type="EMBL" id="HBUF01573291">
    <property type="protein sequence ID" value="CAG6767393.1"/>
    <property type="molecule type" value="Transcribed_RNA"/>
</dbReference>
<evidence type="ECO:0000259" key="5">
    <source>
        <dbReference type="PROSITE" id="PS51501"/>
    </source>
</evidence>
<dbReference type="PROSITE" id="PS51501">
    <property type="entry name" value="ZF_DNL"/>
    <property type="match status" value="1"/>
</dbReference>
<dbReference type="InterPro" id="IPR024158">
    <property type="entry name" value="Mt_import_TIM15"/>
</dbReference>
<dbReference type="GO" id="GO:0006457">
    <property type="term" value="P:protein folding"/>
    <property type="evidence" value="ECO:0007669"/>
    <property type="project" value="TreeGrafter"/>
</dbReference>
<dbReference type="GO" id="GO:0051087">
    <property type="term" value="F:protein-folding chaperone binding"/>
    <property type="evidence" value="ECO:0007669"/>
    <property type="project" value="TreeGrafter"/>
</dbReference>
<sequence length="162" mass="18629">MIRTLNFFKPQLRNTLGILRGKVFLGSKCTSRSIQFSYPPIQRISESFQQKRHICTTNVWRNSEPIKLKLEDKLKLIYTCKVCDTRNSHLISKLSYERGVVIVTCEGCSNHHLIADNLKWFTDLKPGVTNIEHILAEKGEKVKRIDSNGAIELIENETKLLS</sequence>
<dbReference type="EMBL" id="HBUF01058199">
    <property type="protein sequence ID" value="CAG6624826.1"/>
    <property type="molecule type" value="Transcribed_RNA"/>
</dbReference>
<dbReference type="EMBL" id="HBUF01392790">
    <property type="protein sequence ID" value="CAG6734494.1"/>
    <property type="molecule type" value="Transcribed_RNA"/>
</dbReference>
<dbReference type="EMBL" id="HBUF01573290">
    <property type="protein sequence ID" value="CAG6767392.1"/>
    <property type="molecule type" value="Transcribed_RNA"/>
</dbReference>
<dbReference type="InterPro" id="IPR007853">
    <property type="entry name" value="Znf_DNL-typ"/>
</dbReference>
<dbReference type="EMBL" id="HBUF01392793">
    <property type="protein sequence ID" value="CAG6734497.1"/>
    <property type="molecule type" value="Transcribed_RNA"/>
</dbReference>
<evidence type="ECO:0000256" key="3">
    <source>
        <dbReference type="ARBA" id="ARBA00022833"/>
    </source>
</evidence>
<keyword evidence="1" id="KW-0479">Metal-binding</keyword>
<evidence type="ECO:0000256" key="2">
    <source>
        <dbReference type="ARBA" id="ARBA00022771"/>
    </source>
</evidence>
<dbReference type="EMBL" id="HBUF01058201">
    <property type="protein sequence ID" value="CAG6624828.1"/>
    <property type="molecule type" value="Transcribed_RNA"/>
</dbReference>
<dbReference type="PANTHER" id="PTHR20922">
    <property type="entry name" value="DNL-TYPE ZINC FINGER PROTEIN"/>
    <property type="match status" value="1"/>
</dbReference>
<dbReference type="GO" id="GO:0050821">
    <property type="term" value="P:protein stabilization"/>
    <property type="evidence" value="ECO:0007669"/>
    <property type="project" value="TreeGrafter"/>
</dbReference>
<dbReference type="AlphaFoldDB" id="A0A8D8VFX2"/>
<keyword evidence="3" id="KW-0862">Zinc</keyword>
<protein>
    <submittedName>
        <fullName evidence="6">DNL-type zinc finger protein</fullName>
    </submittedName>
</protein>